<dbReference type="AlphaFoldDB" id="W0RRY7"/>
<geneLocation type="plasmid" evidence="2 3">
    <name>1</name>
</geneLocation>
<keyword evidence="3" id="KW-1185">Reference proteome</keyword>
<proteinExistence type="predicted"/>
<evidence type="ECO:0000256" key="1">
    <source>
        <dbReference type="SAM" id="SignalP"/>
    </source>
</evidence>
<evidence type="ECO:0000313" key="2">
    <source>
        <dbReference type="EMBL" id="AHG92353.1"/>
    </source>
</evidence>
<reference evidence="2 3" key="1">
    <citation type="journal article" date="2014" name="Genome Announc.">
        <title>Genome Sequence and Methylome of Soil Bacterium Gemmatirosa kalamazoonensis KBS708T, a Member of the Rarely Cultivated Gemmatimonadetes Phylum.</title>
        <authorList>
            <person name="Debruyn J.M."/>
            <person name="Radosevich M."/>
            <person name="Wommack K.E."/>
            <person name="Polson S.W."/>
            <person name="Hauser L.J."/>
            <person name="Fawaz M.N."/>
            <person name="Korlach J."/>
            <person name="Tsai Y.C."/>
        </authorList>
    </citation>
    <scope>NUCLEOTIDE SEQUENCE [LARGE SCALE GENOMIC DNA]</scope>
    <source>
        <strain evidence="2 3">KBS708</strain>
        <plasmid evidence="3">Plasmid 1</plasmid>
    </source>
</reference>
<keyword evidence="2" id="KW-0614">Plasmid</keyword>
<feature type="signal peptide" evidence="1">
    <location>
        <begin position="1"/>
        <end position="20"/>
    </location>
</feature>
<accession>W0RRY7</accession>
<dbReference type="Proteomes" id="UP000019151">
    <property type="component" value="Plasmid 1"/>
</dbReference>
<dbReference type="KEGG" id="gba:J421_4818"/>
<dbReference type="EMBL" id="CP007129">
    <property type="protein sequence ID" value="AHG92353.1"/>
    <property type="molecule type" value="Genomic_DNA"/>
</dbReference>
<feature type="chain" id="PRO_5004795896" evidence="1">
    <location>
        <begin position="21"/>
        <end position="285"/>
    </location>
</feature>
<dbReference type="InParanoid" id="W0RRY7"/>
<dbReference type="HOGENOM" id="CLU_975770_0_0_0"/>
<protein>
    <submittedName>
        <fullName evidence="2">Uncharacterized protein</fullName>
    </submittedName>
</protein>
<gene>
    <name evidence="2" type="ORF">J421_4818</name>
</gene>
<sequence>MRSSRWLLVLSFVSSSLASAQTPELSFRDPPGFYRSASYPPADFSSQEVNASLQVYPFRVLGDVRQAFTRTLLRELVDPRYREENVAPGVRFDAISLPGADVVLRAQFNEVVVGQPRPHVRMVVVVGPAAAIVDASAGSPAAWMRILPALNAFAQTLHVAAAAPEPTYAAPTSADGQRLAGLYMTLKNKYNSLFSRWETAAYYYLFSADGRVYRKYDDLTVPGNDPARFDYAGAQRADPVNSGRYVIRGDVVYVRMGTADQPETFEMRLPSGNVLVIGSSRYERQ</sequence>
<dbReference type="RefSeq" id="WP_025413697.1">
    <property type="nucleotide sequence ID" value="NZ_CP007129.1"/>
</dbReference>
<organism evidence="2 3">
    <name type="scientific">Gemmatirosa kalamazoonensis</name>
    <dbReference type="NCBI Taxonomy" id="861299"/>
    <lineage>
        <taxon>Bacteria</taxon>
        <taxon>Pseudomonadati</taxon>
        <taxon>Gemmatimonadota</taxon>
        <taxon>Gemmatimonadia</taxon>
        <taxon>Gemmatimonadales</taxon>
        <taxon>Gemmatimonadaceae</taxon>
        <taxon>Gemmatirosa</taxon>
    </lineage>
</organism>
<name>W0RRY7_9BACT</name>
<evidence type="ECO:0000313" key="3">
    <source>
        <dbReference type="Proteomes" id="UP000019151"/>
    </source>
</evidence>
<keyword evidence="1" id="KW-0732">Signal</keyword>